<evidence type="ECO:0000313" key="2">
    <source>
        <dbReference type="EMBL" id="CAL5220173.1"/>
    </source>
</evidence>
<feature type="region of interest" description="Disordered" evidence="1">
    <location>
        <begin position="1"/>
        <end position="133"/>
    </location>
</feature>
<comment type="caution">
    <text evidence="2">The sequence shown here is derived from an EMBL/GenBank/DDBJ whole genome shotgun (WGS) entry which is preliminary data.</text>
</comment>
<evidence type="ECO:0000313" key="3">
    <source>
        <dbReference type="Proteomes" id="UP001497392"/>
    </source>
</evidence>
<evidence type="ECO:0000256" key="1">
    <source>
        <dbReference type="SAM" id="MobiDB-lite"/>
    </source>
</evidence>
<organism evidence="2 3">
    <name type="scientific">Coccomyxa viridis</name>
    <dbReference type="NCBI Taxonomy" id="1274662"/>
    <lineage>
        <taxon>Eukaryota</taxon>
        <taxon>Viridiplantae</taxon>
        <taxon>Chlorophyta</taxon>
        <taxon>core chlorophytes</taxon>
        <taxon>Trebouxiophyceae</taxon>
        <taxon>Trebouxiophyceae incertae sedis</taxon>
        <taxon>Coccomyxaceae</taxon>
        <taxon>Coccomyxa</taxon>
    </lineage>
</organism>
<feature type="compositionally biased region" description="Gly residues" evidence="1">
    <location>
        <begin position="122"/>
        <end position="133"/>
    </location>
</feature>
<gene>
    <name evidence="2" type="primary">g2141</name>
    <name evidence="2" type="ORF">VP750_LOCUS1832</name>
</gene>
<accession>A0ABP1FJN8</accession>
<proteinExistence type="predicted"/>
<feature type="compositionally biased region" description="Basic and acidic residues" evidence="1">
    <location>
        <begin position="64"/>
        <end position="74"/>
    </location>
</feature>
<feature type="compositionally biased region" description="Basic and acidic residues" evidence="1">
    <location>
        <begin position="88"/>
        <end position="109"/>
    </location>
</feature>
<sequence length="133" mass="14125">MTASAALVRPFTPNCTTARRPSGRSASRQLVIRAAESPNTEKTGQSDDRKGIIPGLAQWPPKPITEHGQPKPEDDPQNFAAEAGEVQGYKRVDGPSEEEVQKKQEEGRKNSPFSNPEREGGTQAGGGGEGSAS</sequence>
<reference evidence="2 3" key="1">
    <citation type="submission" date="2024-06" db="EMBL/GenBank/DDBJ databases">
        <authorList>
            <person name="Kraege A."/>
            <person name="Thomma B."/>
        </authorList>
    </citation>
    <scope>NUCLEOTIDE SEQUENCE [LARGE SCALE GENOMIC DNA]</scope>
</reference>
<feature type="compositionally biased region" description="Polar residues" evidence="1">
    <location>
        <begin position="13"/>
        <end position="28"/>
    </location>
</feature>
<dbReference type="EMBL" id="CAXHTA020000003">
    <property type="protein sequence ID" value="CAL5220173.1"/>
    <property type="molecule type" value="Genomic_DNA"/>
</dbReference>
<name>A0ABP1FJN8_9CHLO</name>
<protein>
    <submittedName>
        <fullName evidence="2">G2141 protein</fullName>
    </submittedName>
</protein>
<keyword evidence="3" id="KW-1185">Reference proteome</keyword>
<dbReference type="Proteomes" id="UP001497392">
    <property type="component" value="Unassembled WGS sequence"/>
</dbReference>